<dbReference type="OrthoDB" id="2588098at2759"/>
<evidence type="ECO:0000313" key="2">
    <source>
        <dbReference type="Proteomes" id="UP000284706"/>
    </source>
</evidence>
<dbReference type="Proteomes" id="UP000284706">
    <property type="component" value="Unassembled WGS sequence"/>
</dbReference>
<organism evidence="1 2">
    <name type="scientific">Gymnopilus dilepis</name>
    <dbReference type="NCBI Taxonomy" id="231916"/>
    <lineage>
        <taxon>Eukaryota</taxon>
        <taxon>Fungi</taxon>
        <taxon>Dikarya</taxon>
        <taxon>Basidiomycota</taxon>
        <taxon>Agaricomycotina</taxon>
        <taxon>Agaricomycetes</taxon>
        <taxon>Agaricomycetidae</taxon>
        <taxon>Agaricales</taxon>
        <taxon>Agaricineae</taxon>
        <taxon>Hymenogastraceae</taxon>
        <taxon>Gymnopilus</taxon>
    </lineage>
</organism>
<dbReference type="EMBL" id="NHYE01005366">
    <property type="protein sequence ID" value="PPQ74063.1"/>
    <property type="molecule type" value="Genomic_DNA"/>
</dbReference>
<proteinExistence type="predicted"/>
<dbReference type="InParanoid" id="A0A409W6S9"/>
<gene>
    <name evidence="1" type="ORF">CVT26_006945</name>
</gene>
<sequence>MGQSWKLANLDRCQSTKSLGKMGEFVLDNPWSFIDLIFLLAVPWCPLQDHYSIMTPAPRTLGVDLGSWAGDRIILLGDYAETWPGGKILPTDFELNANIHSPLDFYNMSTSISTRFFNYDWQLEEPYPPNHIWILRNLTKKIYIRSNGIPTAREDKTLTYDEHQGFAGIPGLTHVLLSRIAWSDDSSISMGYRDHAGLCRGAWAGDRFDVRIFEDVEPELIREGWVDNTRIEARRAYEIWTCEMENPYDFLEEPEMADSDTSIEAEIE</sequence>
<evidence type="ECO:0000313" key="1">
    <source>
        <dbReference type="EMBL" id="PPQ74063.1"/>
    </source>
</evidence>
<reference evidence="1 2" key="1">
    <citation type="journal article" date="2018" name="Evol. Lett.">
        <title>Horizontal gene cluster transfer increased hallucinogenic mushroom diversity.</title>
        <authorList>
            <person name="Reynolds H.T."/>
            <person name="Vijayakumar V."/>
            <person name="Gluck-Thaler E."/>
            <person name="Korotkin H.B."/>
            <person name="Matheny P.B."/>
            <person name="Slot J.C."/>
        </authorList>
    </citation>
    <scope>NUCLEOTIDE SEQUENCE [LARGE SCALE GENOMIC DNA]</scope>
    <source>
        <strain evidence="1 2">SRW20</strain>
    </source>
</reference>
<accession>A0A409W6S9</accession>
<keyword evidence="2" id="KW-1185">Reference proteome</keyword>
<comment type="caution">
    <text evidence="1">The sequence shown here is derived from an EMBL/GenBank/DDBJ whole genome shotgun (WGS) entry which is preliminary data.</text>
</comment>
<dbReference type="AlphaFoldDB" id="A0A409W6S9"/>
<protein>
    <submittedName>
        <fullName evidence="1">Uncharacterized protein</fullName>
    </submittedName>
</protein>
<name>A0A409W6S9_9AGAR</name>